<dbReference type="Proteomes" id="UP000054805">
    <property type="component" value="Unassembled WGS sequence"/>
</dbReference>
<keyword evidence="1" id="KW-0812">Transmembrane</keyword>
<keyword evidence="3" id="KW-1185">Reference proteome</keyword>
<keyword evidence="1" id="KW-1133">Transmembrane helix</keyword>
<protein>
    <submittedName>
        <fullName evidence="2">Uncharacterized protein</fullName>
    </submittedName>
</protein>
<dbReference type="AlphaFoldDB" id="A0A0V1JC45"/>
<name>A0A0V1JC45_TRIPS</name>
<evidence type="ECO:0000313" key="3">
    <source>
        <dbReference type="Proteomes" id="UP000054805"/>
    </source>
</evidence>
<accession>A0A0V1JC45</accession>
<sequence>MINRNNSYNCNAYPFLISIMILLLLLHDLLRTECTHVVLDIGTENSIYAQHMIFNRRFKAEFSTSLSKRLELTVYNNNEVSNSLMTFPDY</sequence>
<organism evidence="2 3">
    <name type="scientific">Trichinella pseudospiralis</name>
    <name type="common">Parasitic roundworm</name>
    <dbReference type="NCBI Taxonomy" id="6337"/>
    <lineage>
        <taxon>Eukaryota</taxon>
        <taxon>Metazoa</taxon>
        <taxon>Ecdysozoa</taxon>
        <taxon>Nematoda</taxon>
        <taxon>Enoplea</taxon>
        <taxon>Dorylaimia</taxon>
        <taxon>Trichinellida</taxon>
        <taxon>Trichinellidae</taxon>
        <taxon>Trichinella</taxon>
    </lineage>
</organism>
<evidence type="ECO:0000256" key="1">
    <source>
        <dbReference type="SAM" id="Phobius"/>
    </source>
</evidence>
<gene>
    <name evidence="2" type="ORF">T4B_14524</name>
</gene>
<keyword evidence="1" id="KW-0472">Membrane</keyword>
<evidence type="ECO:0000313" key="2">
    <source>
        <dbReference type="EMBL" id="KRZ32484.1"/>
    </source>
</evidence>
<proteinExistence type="predicted"/>
<comment type="caution">
    <text evidence="2">The sequence shown here is derived from an EMBL/GenBank/DDBJ whole genome shotgun (WGS) entry which is preliminary data.</text>
</comment>
<reference evidence="2 3" key="1">
    <citation type="submission" date="2015-01" db="EMBL/GenBank/DDBJ databases">
        <title>Evolution of Trichinella species and genotypes.</title>
        <authorList>
            <person name="Korhonen P.K."/>
            <person name="Edoardo P."/>
            <person name="Giuseppe L.R."/>
            <person name="Gasser R.B."/>
        </authorList>
    </citation>
    <scope>NUCLEOTIDE SEQUENCE [LARGE SCALE GENOMIC DNA]</scope>
    <source>
        <strain evidence="2">ISS588</strain>
    </source>
</reference>
<feature type="transmembrane region" description="Helical" evidence="1">
    <location>
        <begin position="12"/>
        <end position="30"/>
    </location>
</feature>
<dbReference type="EMBL" id="JYDS01000016">
    <property type="protein sequence ID" value="KRZ32484.1"/>
    <property type="molecule type" value="Genomic_DNA"/>
</dbReference>